<dbReference type="EMBL" id="CAJOBI010137498">
    <property type="protein sequence ID" value="CAF4752418.1"/>
    <property type="molecule type" value="Genomic_DNA"/>
</dbReference>
<keyword evidence="2" id="KW-0663">Pyridoxal phosphate</keyword>
<evidence type="ECO:0000256" key="2">
    <source>
        <dbReference type="ARBA" id="ARBA00022898"/>
    </source>
</evidence>
<dbReference type="Pfam" id="PF01168">
    <property type="entry name" value="Ala_racemase_N"/>
    <property type="match status" value="1"/>
</dbReference>
<accession>A0A8S3AV90</accession>
<evidence type="ECO:0000259" key="4">
    <source>
        <dbReference type="Pfam" id="PF01168"/>
    </source>
</evidence>
<dbReference type="PANTHER" id="PTHR30511">
    <property type="entry name" value="ALANINE RACEMASE"/>
    <property type="match status" value="1"/>
</dbReference>
<feature type="non-terminal residue" evidence="5">
    <location>
        <position position="80"/>
    </location>
</feature>
<sequence>YGHGMVEIARAAVSAGATWLGVATLDEALAVRAKLSQNIPILVLGYVAPEYLSVASRYNITVTGVSVEWIQEAARIVQQP</sequence>
<feature type="domain" description="Alanine racemase N-terminal" evidence="4">
    <location>
        <begin position="1"/>
        <end position="78"/>
    </location>
</feature>
<dbReference type="Proteomes" id="UP000676336">
    <property type="component" value="Unassembled WGS sequence"/>
</dbReference>
<dbReference type="PANTHER" id="PTHR30511:SF0">
    <property type="entry name" value="ALANINE RACEMASE, CATABOLIC-RELATED"/>
    <property type="match status" value="1"/>
</dbReference>
<protein>
    <recommendedName>
        <fullName evidence="4">Alanine racemase N-terminal domain-containing protein</fullName>
    </recommendedName>
</protein>
<dbReference type="AlphaFoldDB" id="A0A8S3AV90"/>
<dbReference type="GO" id="GO:0030170">
    <property type="term" value="F:pyridoxal phosphate binding"/>
    <property type="evidence" value="ECO:0007669"/>
    <property type="project" value="TreeGrafter"/>
</dbReference>
<dbReference type="GO" id="GO:0005829">
    <property type="term" value="C:cytosol"/>
    <property type="evidence" value="ECO:0007669"/>
    <property type="project" value="TreeGrafter"/>
</dbReference>
<evidence type="ECO:0000256" key="1">
    <source>
        <dbReference type="ARBA" id="ARBA00001933"/>
    </source>
</evidence>
<dbReference type="GO" id="GO:0030632">
    <property type="term" value="P:D-alanine biosynthetic process"/>
    <property type="evidence" value="ECO:0007669"/>
    <property type="project" value="TreeGrafter"/>
</dbReference>
<comment type="caution">
    <text evidence="5">The sequence shown here is derived from an EMBL/GenBank/DDBJ whole genome shotgun (WGS) entry which is preliminary data.</text>
</comment>
<feature type="non-terminal residue" evidence="5">
    <location>
        <position position="1"/>
    </location>
</feature>
<comment type="cofactor">
    <cofactor evidence="1">
        <name>pyridoxal 5'-phosphate</name>
        <dbReference type="ChEBI" id="CHEBI:597326"/>
    </cofactor>
</comment>
<name>A0A8S3AV90_9BILA</name>
<dbReference type="SUPFAM" id="SSF51419">
    <property type="entry name" value="PLP-binding barrel"/>
    <property type="match status" value="1"/>
</dbReference>
<gene>
    <name evidence="5" type="ORF">SMN809_LOCUS45183</name>
</gene>
<reference evidence="5" key="1">
    <citation type="submission" date="2021-02" db="EMBL/GenBank/DDBJ databases">
        <authorList>
            <person name="Nowell W R."/>
        </authorList>
    </citation>
    <scope>NUCLEOTIDE SEQUENCE</scope>
</reference>
<evidence type="ECO:0000313" key="5">
    <source>
        <dbReference type="EMBL" id="CAF4752418.1"/>
    </source>
</evidence>
<evidence type="ECO:0000313" key="6">
    <source>
        <dbReference type="Proteomes" id="UP000676336"/>
    </source>
</evidence>
<keyword evidence="3" id="KW-0413">Isomerase</keyword>
<evidence type="ECO:0000256" key="3">
    <source>
        <dbReference type="ARBA" id="ARBA00023235"/>
    </source>
</evidence>
<dbReference type="GO" id="GO:0008784">
    <property type="term" value="F:alanine racemase activity"/>
    <property type="evidence" value="ECO:0007669"/>
    <property type="project" value="TreeGrafter"/>
</dbReference>
<organism evidence="5 6">
    <name type="scientific">Rotaria magnacalcarata</name>
    <dbReference type="NCBI Taxonomy" id="392030"/>
    <lineage>
        <taxon>Eukaryota</taxon>
        <taxon>Metazoa</taxon>
        <taxon>Spiralia</taxon>
        <taxon>Gnathifera</taxon>
        <taxon>Rotifera</taxon>
        <taxon>Eurotatoria</taxon>
        <taxon>Bdelloidea</taxon>
        <taxon>Philodinida</taxon>
        <taxon>Philodinidae</taxon>
        <taxon>Rotaria</taxon>
    </lineage>
</organism>
<dbReference type="InterPro" id="IPR000821">
    <property type="entry name" value="Ala_racemase"/>
</dbReference>
<dbReference type="InterPro" id="IPR029066">
    <property type="entry name" value="PLP-binding_barrel"/>
</dbReference>
<proteinExistence type="predicted"/>
<dbReference type="InterPro" id="IPR001608">
    <property type="entry name" value="Ala_racemase_N"/>
</dbReference>
<dbReference type="Gene3D" id="3.20.20.10">
    <property type="entry name" value="Alanine racemase"/>
    <property type="match status" value="1"/>
</dbReference>